<dbReference type="SUPFAM" id="SSF82199">
    <property type="entry name" value="SET domain"/>
    <property type="match status" value="1"/>
</dbReference>
<dbReference type="Gene3D" id="2.170.270.10">
    <property type="entry name" value="SET domain"/>
    <property type="match status" value="1"/>
</dbReference>
<evidence type="ECO:0000259" key="6">
    <source>
        <dbReference type="PROSITE" id="PS50280"/>
    </source>
</evidence>
<dbReference type="PROSITE" id="PS50868">
    <property type="entry name" value="POST_SET"/>
    <property type="match status" value="1"/>
</dbReference>
<keyword evidence="2" id="KW-0158">Chromosome</keyword>
<dbReference type="SMART" id="SM00317">
    <property type="entry name" value="SET"/>
    <property type="match status" value="1"/>
</dbReference>
<evidence type="ECO:0000313" key="8">
    <source>
        <dbReference type="EMBL" id="QQR92317.1"/>
    </source>
</evidence>
<dbReference type="PANTHER" id="PTHR22884">
    <property type="entry name" value="SET DOMAIN PROTEINS"/>
    <property type="match status" value="1"/>
</dbReference>
<evidence type="ECO:0000256" key="3">
    <source>
        <dbReference type="ARBA" id="ARBA00022603"/>
    </source>
</evidence>
<name>A0A7T9I241_9ARCH</name>
<evidence type="ECO:0000259" key="7">
    <source>
        <dbReference type="PROSITE" id="PS50868"/>
    </source>
</evidence>
<reference evidence="8" key="1">
    <citation type="submission" date="2020-11" db="EMBL/GenBank/DDBJ databases">
        <title>Connecting structure to function with the recovery of over 1000 high-quality activated sludge metagenome-assembled genomes encoding full-length rRNA genes using long-read sequencing.</title>
        <authorList>
            <person name="Singleton C.M."/>
            <person name="Petriglieri F."/>
            <person name="Kristensen J.M."/>
            <person name="Kirkegaard R.H."/>
            <person name="Michaelsen T.Y."/>
            <person name="Andersen M.H."/>
            <person name="Karst S.M."/>
            <person name="Dueholm M.S."/>
            <person name="Nielsen P.H."/>
            <person name="Albertsen M."/>
        </authorList>
    </citation>
    <scope>NUCLEOTIDE SEQUENCE</scope>
    <source>
        <strain evidence="8">Fred_18-Q3-R57-64_BAT3C.431</strain>
    </source>
</reference>
<dbReference type="GO" id="GO:0008168">
    <property type="term" value="F:methyltransferase activity"/>
    <property type="evidence" value="ECO:0007669"/>
    <property type="project" value="UniProtKB-KW"/>
</dbReference>
<dbReference type="Proteomes" id="UP000596004">
    <property type="component" value="Chromosome"/>
</dbReference>
<protein>
    <submittedName>
        <fullName evidence="8">SET domain-containing protein-lysine N-methyltransferase</fullName>
    </submittedName>
</protein>
<keyword evidence="3 8" id="KW-0489">Methyltransferase</keyword>
<comment type="subcellular location">
    <subcellularLocation>
        <location evidence="1">Chromosome</location>
    </subcellularLocation>
</comment>
<dbReference type="EMBL" id="CP064981">
    <property type="protein sequence ID" value="QQR92317.1"/>
    <property type="molecule type" value="Genomic_DNA"/>
</dbReference>
<dbReference type="AlphaFoldDB" id="A0A7T9I241"/>
<feature type="domain" description="Post-SET" evidence="7">
    <location>
        <begin position="122"/>
        <end position="138"/>
    </location>
</feature>
<keyword evidence="4 8" id="KW-0808">Transferase</keyword>
<feature type="domain" description="SET" evidence="6">
    <location>
        <begin position="3"/>
        <end position="107"/>
    </location>
</feature>
<evidence type="ECO:0000256" key="1">
    <source>
        <dbReference type="ARBA" id="ARBA00004286"/>
    </source>
</evidence>
<dbReference type="InterPro" id="IPR046341">
    <property type="entry name" value="SET_dom_sf"/>
</dbReference>
<sequence length="171" mass="19568">MFNHIQVIESAIQGTGVVASKNIKKGEALCLMRGERIGVNELKRRYASGKEKISNPLQIGDKKYIDLAAPYVFINHSCAPNCGIRKENELFALRDVKKGEELTFDYSTTEWTHEKFGRYREWAMECNCGSKKCRGTIGQFPSLEPKLKKQYYKAGALQDYILQKLEDKMFS</sequence>
<organism evidence="8">
    <name type="scientific">Candidatus Iainarchaeum sp</name>
    <dbReference type="NCBI Taxonomy" id="3101447"/>
    <lineage>
        <taxon>Archaea</taxon>
        <taxon>Candidatus Iainarchaeota</taxon>
        <taxon>Candidatus Iainarchaeia</taxon>
        <taxon>Candidatus Iainarchaeales</taxon>
        <taxon>Candidatus Iainarchaeaceae</taxon>
        <taxon>Candidatus Iainarchaeum</taxon>
    </lineage>
</organism>
<dbReference type="InterPro" id="IPR001214">
    <property type="entry name" value="SET_dom"/>
</dbReference>
<evidence type="ECO:0000256" key="4">
    <source>
        <dbReference type="ARBA" id="ARBA00022679"/>
    </source>
</evidence>
<dbReference type="PROSITE" id="PS50280">
    <property type="entry name" value="SET"/>
    <property type="match status" value="1"/>
</dbReference>
<dbReference type="InterPro" id="IPR050777">
    <property type="entry name" value="SET2_Histone-Lys_MeTrsfase"/>
</dbReference>
<proteinExistence type="predicted"/>
<evidence type="ECO:0000256" key="2">
    <source>
        <dbReference type="ARBA" id="ARBA00022454"/>
    </source>
</evidence>
<dbReference type="Pfam" id="PF00856">
    <property type="entry name" value="SET"/>
    <property type="match status" value="1"/>
</dbReference>
<gene>
    <name evidence="8" type="ORF">IPJ89_04130</name>
</gene>
<dbReference type="GO" id="GO:0005694">
    <property type="term" value="C:chromosome"/>
    <property type="evidence" value="ECO:0007669"/>
    <property type="project" value="UniProtKB-SubCell"/>
</dbReference>
<dbReference type="GO" id="GO:0032259">
    <property type="term" value="P:methylation"/>
    <property type="evidence" value="ECO:0007669"/>
    <property type="project" value="UniProtKB-KW"/>
</dbReference>
<evidence type="ECO:0000256" key="5">
    <source>
        <dbReference type="ARBA" id="ARBA00022691"/>
    </source>
</evidence>
<keyword evidence="5" id="KW-0949">S-adenosyl-L-methionine</keyword>
<dbReference type="InterPro" id="IPR003616">
    <property type="entry name" value="Post-SET_dom"/>
</dbReference>
<accession>A0A7T9I241</accession>